<sequence length="253" mass="29431">QSESVQKALSKQEIPLKQKHARRLVLRTHHEKSCTLFWKQASRIQLDSSPVISWKFCHLLHRIIRDGHDSVLLESCRHLQRMRSVGDKHLQNTSYGAPISQYFKMLCARLEFHRQFTLIPGNLDVAENVMFSIQLDLNGSLEFSVYLLELMENLLLLQREVFDSLKTNIISGFIPRGQTLLAPLTLVILDISTLYDLLVQMLFHLHSVANPDILVNHVQRFVNIFHDTKKFYDDVRATHYFKYLVTVPTLPEV</sequence>
<evidence type="ECO:0000313" key="2">
    <source>
        <dbReference type="EMBL" id="GMS88278.1"/>
    </source>
</evidence>
<dbReference type="PROSITE" id="PS50942">
    <property type="entry name" value="ENTH"/>
    <property type="match status" value="1"/>
</dbReference>
<dbReference type="GO" id="GO:0048268">
    <property type="term" value="P:clathrin coat assembly"/>
    <property type="evidence" value="ECO:0007669"/>
    <property type="project" value="TreeGrafter"/>
</dbReference>
<feature type="domain" description="ENTH" evidence="1">
    <location>
        <begin position="1"/>
        <end position="120"/>
    </location>
</feature>
<evidence type="ECO:0000259" key="1">
    <source>
        <dbReference type="PROSITE" id="PS50942"/>
    </source>
</evidence>
<dbReference type="GO" id="GO:0007015">
    <property type="term" value="P:actin filament organization"/>
    <property type="evidence" value="ECO:0007669"/>
    <property type="project" value="TreeGrafter"/>
</dbReference>
<keyword evidence="3" id="KW-1185">Reference proteome</keyword>
<dbReference type="GO" id="GO:0006897">
    <property type="term" value="P:endocytosis"/>
    <property type="evidence" value="ECO:0007669"/>
    <property type="project" value="InterPro"/>
</dbReference>
<feature type="non-terminal residue" evidence="2">
    <location>
        <position position="253"/>
    </location>
</feature>
<dbReference type="SMART" id="SM00273">
    <property type="entry name" value="ENTH"/>
    <property type="match status" value="1"/>
</dbReference>
<dbReference type="EMBL" id="BTSX01000003">
    <property type="protein sequence ID" value="GMS88278.1"/>
    <property type="molecule type" value="Genomic_DNA"/>
</dbReference>
<dbReference type="InterPro" id="IPR013809">
    <property type="entry name" value="ENTH"/>
</dbReference>
<dbReference type="AlphaFoldDB" id="A0AAV5SYX7"/>
<name>A0AAV5SYX7_9BILA</name>
<dbReference type="PANTHER" id="PTHR10407">
    <property type="entry name" value="HUNTINGTIN INTERACTING PROTEIN 1"/>
    <property type="match status" value="1"/>
</dbReference>
<dbReference type="SUPFAM" id="SSF48464">
    <property type="entry name" value="ENTH/VHS domain"/>
    <property type="match status" value="1"/>
</dbReference>
<comment type="caution">
    <text evidence="2">The sequence shown here is derived from an EMBL/GenBank/DDBJ whole genome shotgun (WGS) entry which is preliminary data.</text>
</comment>
<dbReference type="Gene3D" id="1.25.40.90">
    <property type="match status" value="1"/>
</dbReference>
<dbReference type="GO" id="GO:0043325">
    <property type="term" value="F:phosphatidylinositol-3,4-bisphosphate binding"/>
    <property type="evidence" value="ECO:0007669"/>
    <property type="project" value="TreeGrafter"/>
</dbReference>
<feature type="non-terminal residue" evidence="2">
    <location>
        <position position="1"/>
    </location>
</feature>
<dbReference type="GO" id="GO:0080025">
    <property type="term" value="F:phosphatidylinositol-3,5-bisphosphate binding"/>
    <property type="evidence" value="ECO:0007669"/>
    <property type="project" value="TreeGrafter"/>
</dbReference>
<dbReference type="InterPro" id="IPR030224">
    <property type="entry name" value="Sla2_fam"/>
</dbReference>
<dbReference type="GO" id="GO:0051015">
    <property type="term" value="F:actin filament binding"/>
    <property type="evidence" value="ECO:0007669"/>
    <property type="project" value="TreeGrafter"/>
</dbReference>
<evidence type="ECO:0000313" key="3">
    <source>
        <dbReference type="Proteomes" id="UP001432027"/>
    </source>
</evidence>
<dbReference type="FunFam" id="1.25.40.90:FF:000012">
    <property type="entry name" value="Huntingtin interacting protein 1-related"/>
    <property type="match status" value="1"/>
</dbReference>
<accession>A0AAV5SYX7</accession>
<dbReference type="PANTHER" id="PTHR10407:SF15">
    <property type="entry name" value="HUNTINGTIN INTERACTING PROTEIN 1"/>
    <property type="match status" value="1"/>
</dbReference>
<dbReference type="GO" id="GO:0030864">
    <property type="term" value="C:cortical actin cytoskeleton"/>
    <property type="evidence" value="ECO:0007669"/>
    <property type="project" value="TreeGrafter"/>
</dbReference>
<dbReference type="Proteomes" id="UP001432027">
    <property type="component" value="Unassembled WGS sequence"/>
</dbReference>
<dbReference type="InterPro" id="IPR008942">
    <property type="entry name" value="ENTH_VHS"/>
</dbReference>
<dbReference type="GO" id="GO:0035615">
    <property type="term" value="F:clathrin adaptor activity"/>
    <property type="evidence" value="ECO:0007669"/>
    <property type="project" value="TreeGrafter"/>
</dbReference>
<dbReference type="Pfam" id="PF07651">
    <property type="entry name" value="ANTH"/>
    <property type="match status" value="1"/>
</dbReference>
<dbReference type="InterPro" id="IPR011417">
    <property type="entry name" value="ANTH_dom"/>
</dbReference>
<proteinExistence type="predicted"/>
<dbReference type="GO" id="GO:0032051">
    <property type="term" value="F:clathrin light chain binding"/>
    <property type="evidence" value="ECO:0007669"/>
    <property type="project" value="TreeGrafter"/>
</dbReference>
<reference evidence="2" key="1">
    <citation type="submission" date="2023-10" db="EMBL/GenBank/DDBJ databases">
        <title>Genome assembly of Pristionchus species.</title>
        <authorList>
            <person name="Yoshida K."/>
            <person name="Sommer R.J."/>
        </authorList>
    </citation>
    <scope>NUCLEOTIDE SEQUENCE</scope>
    <source>
        <strain evidence="2">RS0144</strain>
    </source>
</reference>
<dbReference type="GO" id="GO:0030136">
    <property type="term" value="C:clathrin-coated vesicle"/>
    <property type="evidence" value="ECO:0007669"/>
    <property type="project" value="TreeGrafter"/>
</dbReference>
<protein>
    <recommendedName>
        <fullName evidence="1">ENTH domain-containing protein</fullName>
    </recommendedName>
</protein>
<gene>
    <name evidence="2" type="ORF">PENTCL1PPCAC_10453</name>
</gene>
<organism evidence="2 3">
    <name type="scientific">Pristionchus entomophagus</name>
    <dbReference type="NCBI Taxonomy" id="358040"/>
    <lineage>
        <taxon>Eukaryota</taxon>
        <taxon>Metazoa</taxon>
        <taxon>Ecdysozoa</taxon>
        <taxon>Nematoda</taxon>
        <taxon>Chromadorea</taxon>
        <taxon>Rhabditida</taxon>
        <taxon>Rhabditina</taxon>
        <taxon>Diplogasteromorpha</taxon>
        <taxon>Diplogasteroidea</taxon>
        <taxon>Neodiplogasteridae</taxon>
        <taxon>Pristionchus</taxon>
    </lineage>
</organism>